<dbReference type="AlphaFoldDB" id="A0A4Y9Z833"/>
<evidence type="ECO:0000313" key="2">
    <source>
        <dbReference type="Proteomes" id="UP000298327"/>
    </source>
</evidence>
<organism evidence="1 2">
    <name type="scientific">Dentipellis fragilis</name>
    <dbReference type="NCBI Taxonomy" id="205917"/>
    <lineage>
        <taxon>Eukaryota</taxon>
        <taxon>Fungi</taxon>
        <taxon>Dikarya</taxon>
        <taxon>Basidiomycota</taxon>
        <taxon>Agaricomycotina</taxon>
        <taxon>Agaricomycetes</taxon>
        <taxon>Russulales</taxon>
        <taxon>Hericiaceae</taxon>
        <taxon>Dentipellis</taxon>
    </lineage>
</organism>
<dbReference type="Proteomes" id="UP000298327">
    <property type="component" value="Unassembled WGS sequence"/>
</dbReference>
<accession>A0A4Y9Z833</accession>
<proteinExistence type="predicted"/>
<gene>
    <name evidence="1" type="ORF">EVG20_g1977</name>
</gene>
<protein>
    <submittedName>
        <fullName evidence="1">Uncharacterized protein</fullName>
    </submittedName>
</protein>
<evidence type="ECO:0000313" key="1">
    <source>
        <dbReference type="EMBL" id="TFY71036.1"/>
    </source>
</evidence>
<sequence length="506" mass="57039">MEPSMSAFESSDKSCPIDDLPVELLSHIFLILKAMHALTRHERANERIHSTPYQITLSHVASRWRTIAINTPDLWTFIYVSHTHKHLERVDAFLTRSASQSLDIVIRCLQRSPGTGLSDPQKTTMIAKPRIAFGPLLSKLVTHVARWGAFNFSSDVWQIMRAELTVLQPTTAPHLRTFGLRYYDRTYRVANTHPAWAANNWGDLTPFSGAPLQLHELAVRGIPLDWQWCAFAGLRVLTLSNNFSQRRVGLSSDDALRILARCPALVSLRVEDLVPLANHATAQAVELPVLNDFDIAVVTWDSADWITQYLIAPNLRALTLWHYKSLTVEIMDVLTGAHPTTGASILRPLRVFCMVPFHAECNSDRRHLMYGQLHNLRVFIYDTDVDDTGVGSFTFLRDLMGPTGTVLPLPNLTTLVIASIDWNLMHAVVEARRDAGAPLRKVVFRTDACEEDLEQAQWFAQNLETFAFTAEDPRKTAPDDWLEFDTAVPGTAEFRDACARLKCCVY</sequence>
<dbReference type="OrthoDB" id="3266451at2759"/>
<dbReference type="Gene3D" id="1.20.1280.50">
    <property type="match status" value="1"/>
</dbReference>
<comment type="caution">
    <text evidence="1">The sequence shown here is derived from an EMBL/GenBank/DDBJ whole genome shotgun (WGS) entry which is preliminary data.</text>
</comment>
<keyword evidence="2" id="KW-1185">Reference proteome</keyword>
<reference evidence="1 2" key="1">
    <citation type="submission" date="2019-02" db="EMBL/GenBank/DDBJ databases">
        <title>Genome sequencing of the rare red list fungi Dentipellis fragilis.</title>
        <authorList>
            <person name="Buettner E."/>
            <person name="Kellner H."/>
        </authorList>
    </citation>
    <scope>NUCLEOTIDE SEQUENCE [LARGE SCALE GENOMIC DNA]</scope>
    <source>
        <strain evidence="1 2">DSM 105465</strain>
    </source>
</reference>
<dbReference type="EMBL" id="SEOQ01000070">
    <property type="protein sequence ID" value="TFY71036.1"/>
    <property type="molecule type" value="Genomic_DNA"/>
</dbReference>
<name>A0A4Y9Z833_9AGAM</name>